<organism evidence="2 3">
    <name type="scientific">Zalophus californianus</name>
    <name type="common">California sealion</name>
    <dbReference type="NCBI Taxonomy" id="9704"/>
    <lineage>
        <taxon>Eukaryota</taxon>
        <taxon>Metazoa</taxon>
        <taxon>Chordata</taxon>
        <taxon>Craniata</taxon>
        <taxon>Vertebrata</taxon>
        <taxon>Euteleostomi</taxon>
        <taxon>Mammalia</taxon>
        <taxon>Eutheria</taxon>
        <taxon>Laurasiatheria</taxon>
        <taxon>Carnivora</taxon>
        <taxon>Caniformia</taxon>
        <taxon>Pinnipedia</taxon>
        <taxon>Otariidae</taxon>
        <taxon>Zalophus</taxon>
    </lineage>
</organism>
<dbReference type="RefSeq" id="XP_035583967.1">
    <property type="nucleotide sequence ID" value="XM_035728074.1"/>
</dbReference>
<keyword evidence="2" id="KW-1185">Reference proteome</keyword>
<gene>
    <name evidence="3" type="primary">LOC118357074</name>
</gene>
<feature type="compositionally biased region" description="Pro residues" evidence="1">
    <location>
        <begin position="141"/>
        <end position="156"/>
    </location>
</feature>
<feature type="compositionally biased region" description="Low complexity" evidence="1">
    <location>
        <begin position="176"/>
        <end position="186"/>
    </location>
</feature>
<evidence type="ECO:0000256" key="1">
    <source>
        <dbReference type="SAM" id="MobiDB-lite"/>
    </source>
</evidence>
<dbReference type="GeneID" id="118357074"/>
<dbReference type="KEGG" id="zca:118357074"/>
<proteinExistence type="predicted"/>
<protein>
    <submittedName>
        <fullName evidence="3">Uncharacterized protein LOC118357074</fullName>
    </submittedName>
</protein>
<dbReference type="Proteomes" id="UP000515165">
    <property type="component" value="Chromosome 6"/>
</dbReference>
<feature type="region of interest" description="Disordered" evidence="1">
    <location>
        <begin position="1"/>
        <end position="50"/>
    </location>
</feature>
<sequence length="370" mass="41397">MRHIRSPPWASQSLTDQSLPSWGPQDPYSCPGIGQLPRPPLNTGATALYPKMPVKHPRSLRFLPRGVRPGLDHREQKRLKLEANVSGSLLQVSARAGEFRLNKNILGQWMVVRRLKTNHKKGTLRKIVWVNSQASRLNARLPPPPLRPLPPPPLPFNPTRHPHSAPQPGPERAPRARAGAEGSPGSKGRSPEGMPSSLCPGGQKRTAGRWDRPGPRWCSMTKAKLFAELQDMHLSAEKTSHYQNQQNLKQYLQCKLQAENPGGEMWLMGHWLLPSGLADGHSYLLSFAFSGSTSPTLVCMRITWRAVRSQTSGFHKFSTFGWLTKRESFVVDDSRGRRKKMNHGRETRIMACEFAKIDEVGAAVLDYGTR</sequence>
<accession>A0A6P9FLW4</accession>
<feature type="region of interest" description="Disordered" evidence="1">
    <location>
        <begin position="138"/>
        <end position="214"/>
    </location>
</feature>
<evidence type="ECO:0000313" key="2">
    <source>
        <dbReference type="Proteomes" id="UP000515165"/>
    </source>
</evidence>
<reference evidence="3" key="1">
    <citation type="submission" date="2025-08" db="UniProtKB">
        <authorList>
            <consortium name="RefSeq"/>
        </authorList>
    </citation>
    <scope>IDENTIFICATION</scope>
    <source>
        <tissue evidence="3">Blood</tissue>
    </source>
</reference>
<name>A0A6P9FLW4_ZALCA</name>
<evidence type="ECO:0000313" key="3">
    <source>
        <dbReference type="RefSeq" id="XP_035583967.1"/>
    </source>
</evidence>
<feature type="compositionally biased region" description="Polar residues" evidence="1">
    <location>
        <begin position="9"/>
        <end position="20"/>
    </location>
</feature>
<dbReference type="AlphaFoldDB" id="A0A6P9FLW4"/>